<evidence type="ECO:0000313" key="1">
    <source>
        <dbReference type="EMBL" id="JAD36063.1"/>
    </source>
</evidence>
<reference evidence="1" key="2">
    <citation type="journal article" date="2015" name="Data Brief">
        <title>Shoot transcriptome of the giant reed, Arundo donax.</title>
        <authorList>
            <person name="Barrero R.A."/>
            <person name="Guerrero F.D."/>
            <person name="Moolhuijzen P."/>
            <person name="Goolsby J.A."/>
            <person name="Tidwell J."/>
            <person name="Bellgard S.E."/>
            <person name="Bellgard M.I."/>
        </authorList>
    </citation>
    <scope>NUCLEOTIDE SEQUENCE</scope>
    <source>
        <tissue evidence="1">Shoot tissue taken approximately 20 cm above the soil surface</tissue>
    </source>
</reference>
<name>A0A0A8ZEH0_ARUDO</name>
<accession>A0A0A8ZEH0</accession>
<dbReference type="EMBL" id="GBRH01261832">
    <property type="protein sequence ID" value="JAD36063.1"/>
    <property type="molecule type" value="Transcribed_RNA"/>
</dbReference>
<proteinExistence type="predicted"/>
<sequence length="26" mass="2972">MDAAADELALRDLSLRSMAARRRARR</sequence>
<protein>
    <submittedName>
        <fullName evidence="1">Uncharacterized protein</fullName>
    </submittedName>
</protein>
<organism evidence="1">
    <name type="scientific">Arundo donax</name>
    <name type="common">Giant reed</name>
    <name type="synonym">Donax arundinaceus</name>
    <dbReference type="NCBI Taxonomy" id="35708"/>
    <lineage>
        <taxon>Eukaryota</taxon>
        <taxon>Viridiplantae</taxon>
        <taxon>Streptophyta</taxon>
        <taxon>Embryophyta</taxon>
        <taxon>Tracheophyta</taxon>
        <taxon>Spermatophyta</taxon>
        <taxon>Magnoliopsida</taxon>
        <taxon>Liliopsida</taxon>
        <taxon>Poales</taxon>
        <taxon>Poaceae</taxon>
        <taxon>PACMAD clade</taxon>
        <taxon>Arundinoideae</taxon>
        <taxon>Arundineae</taxon>
        <taxon>Arundo</taxon>
    </lineage>
</organism>
<reference evidence="1" key="1">
    <citation type="submission" date="2014-09" db="EMBL/GenBank/DDBJ databases">
        <authorList>
            <person name="Magalhaes I.L.F."/>
            <person name="Oliveira U."/>
            <person name="Santos F.R."/>
            <person name="Vidigal T.H.D.A."/>
            <person name="Brescovit A.D."/>
            <person name="Santos A.J."/>
        </authorList>
    </citation>
    <scope>NUCLEOTIDE SEQUENCE</scope>
    <source>
        <tissue evidence="1">Shoot tissue taken approximately 20 cm above the soil surface</tissue>
    </source>
</reference>
<dbReference type="AlphaFoldDB" id="A0A0A8ZEH0"/>